<dbReference type="GO" id="GO:0030198">
    <property type="term" value="P:extracellular matrix organization"/>
    <property type="evidence" value="ECO:0007669"/>
    <property type="project" value="TreeGrafter"/>
</dbReference>
<sequence>MSKVKANAIDITADTFVPVGAAQSLAATSSAWNQINSFSHQYDRGGNLTVNGKPSFSVDQAATQLLRDGASWHDLDNSGKIELTYTFLTAKTANFSGLGVTGFSQFSSLQKAQAVLAMQSWADVANVTFTESARGGDGHMTFGNYSGGQEGAAAFAFLPGTEPGYDGQSWYLTGSGYDVNKTPGLNNYGRQTLTHEIGHTLGLSHPGDYNAGEGNPTYKDASYGQDTRGYSLMSYWSESNTAQNFSKGGVEAYASGPLMDDIAAIQKLYGANLTTRTGDTTYGFNSNAGRDFLSASSSSDKLVFSVWDAGGKDTFDFSGFTQNQKINLNEASFSDVGGMIGNVSIAKGVTIENAIGGSGNDLLIGNSASNELKGGAGNDIIYGAGGADKLWGGAGSDTFVFASSSDSKPGAIDQILDFVSGLDKIDLSAITNGSGLHFVSSFTGSAGDAILTSSGGNSLLSVDFSGHGVADFQVSTVGQAATSDIVA</sequence>
<evidence type="ECO:0000256" key="11">
    <source>
        <dbReference type="ARBA" id="ARBA00023049"/>
    </source>
</evidence>
<dbReference type="Gene3D" id="2.150.10.10">
    <property type="entry name" value="Serralysin-like metalloprotease, C-terminal"/>
    <property type="match status" value="1"/>
</dbReference>
<dbReference type="SMART" id="SM00235">
    <property type="entry name" value="ZnMc"/>
    <property type="match status" value="1"/>
</dbReference>
<dbReference type="GO" id="GO:0030574">
    <property type="term" value="P:collagen catabolic process"/>
    <property type="evidence" value="ECO:0007669"/>
    <property type="project" value="TreeGrafter"/>
</dbReference>
<dbReference type="PRINTS" id="PR00313">
    <property type="entry name" value="CABNDNGRPT"/>
</dbReference>
<gene>
    <name evidence="15" type="ORF">CRX57_02230</name>
</gene>
<dbReference type="SUPFAM" id="SSF55486">
    <property type="entry name" value="Metalloproteases ('zincins'), catalytic domain"/>
    <property type="match status" value="1"/>
</dbReference>
<evidence type="ECO:0000313" key="15">
    <source>
        <dbReference type="EMBL" id="PHH39030.1"/>
    </source>
</evidence>
<dbReference type="GO" id="GO:0008270">
    <property type="term" value="F:zinc ion binding"/>
    <property type="evidence" value="ECO:0007669"/>
    <property type="project" value="InterPro"/>
</dbReference>
<comment type="similarity">
    <text evidence="3">Belongs to the peptidase M10B family.</text>
</comment>
<keyword evidence="9 13" id="KW-0862">Zinc</keyword>
<evidence type="ECO:0000256" key="6">
    <source>
        <dbReference type="ARBA" id="ARBA00022723"/>
    </source>
</evidence>
<evidence type="ECO:0000256" key="9">
    <source>
        <dbReference type="ARBA" id="ARBA00022833"/>
    </source>
</evidence>
<dbReference type="FunFam" id="3.40.390.10:FF:000046">
    <property type="entry name" value="Serralysin"/>
    <property type="match status" value="1"/>
</dbReference>
<keyword evidence="7" id="KW-0677">Repeat</keyword>
<keyword evidence="8" id="KW-0378">Hydrolase</keyword>
<dbReference type="InterPro" id="IPR024079">
    <property type="entry name" value="MetalloPept_cat_dom_sf"/>
</dbReference>
<dbReference type="PROSITE" id="PS00330">
    <property type="entry name" value="HEMOLYSIN_CALCIUM"/>
    <property type="match status" value="1"/>
</dbReference>
<dbReference type="Gene3D" id="3.40.390.10">
    <property type="entry name" value="Collagenase (Catalytic Domain)"/>
    <property type="match status" value="1"/>
</dbReference>
<keyword evidence="6 13" id="KW-0479">Metal-binding</keyword>
<feature type="domain" description="Peptidase metallopeptidase" evidence="14">
    <location>
        <begin position="89"/>
        <end position="247"/>
    </location>
</feature>
<dbReference type="GO" id="GO:0005615">
    <property type="term" value="C:extracellular space"/>
    <property type="evidence" value="ECO:0007669"/>
    <property type="project" value="InterPro"/>
</dbReference>
<name>A0A2C5W4P9_PSEPU</name>
<dbReference type="GO" id="GO:0005509">
    <property type="term" value="F:calcium ion binding"/>
    <property type="evidence" value="ECO:0007669"/>
    <property type="project" value="InterPro"/>
</dbReference>
<dbReference type="InterPro" id="IPR013858">
    <property type="entry name" value="Peptidase_M10B_C"/>
</dbReference>
<dbReference type="CDD" id="cd04277">
    <property type="entry name" value="ZnMc_serralysin_like"/>
    <property type="match status" value="1"/>
</dbReference>
<dbReference type="Pfam" id="PF13583">
    <property type="entry name" value="Reprolysin_4"/>
    <property type="match status" value="1"/>
</dbReference>
<reference evidence="16" key="1">
    <citation type="submission" date="2017-10" db="EMBL/GenBank/DDBJ databases">
        <title>FDA dAtabase for Regulatory Grade micrObial Sequences (FDA-ARGOS): Supporting development and validation of Infectious Disease Dx tests.</title>
        <authorList>
            <person name="Goldberg B."/>
            <person name="Campos J."/>
            <person name="Tallon L."/>
            <person name="Sadzewicz L."/>
            <person name="Ott S."/>
            <person name="Zhao X."/>
            <person name="Nagaraj S."/>
            <person name="Vavikolanu K."/>
            <person name="Aluvathingal J."/>
            <person name="Nadendla S."/>
            <person name="Geyer C."/>
            <person name="Sichtig H."/>
        </authorList>
    </citation>
    <scope>NUCLEOTIDE SEQUENCE [LARGE SCALE GENOMIC DNA]</scope>
    <source>
        <strain evidence="16">FDAARGOS_376</strain>
    </source>
</reference>
<dbReference type="Pfam" id="PF00353">
    <property type="entry name" value="HemolysinCabind"/>
    <property type="match status" value="1"/>
</dbReference>
<dbReference type="InterPro" id="IPR001343">
    <property type="entry name" value="Hemolysn_Ca-bd"/>
</dbReference>
<feature type="binding site" evidence="13">
    <location>
        <position position="199"/>
    </location>
    <ligand>
        <name>Zn(2+)</name>
        <dbReference type="ChEBI" id="CHEBI:29105"/>
        <note>catalytic</note>
    </ligand>
</feature>
<dbReference type="InterPro" id="IPR011049">
    <property type="entry name" value="Serralysin-like_metalloprot_C"/>
</dbReference>
<keyword evidence="5" id="KW-0645">Protease</keyword>
<dbReference type="InterPro" id="IPR034033">
    <property type="entry name" value="Serralysin-like"/>
</dbReference>
<evidence type="ECO:0000256" key="5">
    <source>
        <dbReference type="ARBA" id="ARBA00022670"/>
    </source>
</evidence>
<feature type="binding site" evidence="13">
    <location>
        <position position="205"/>
    </location>
    <ligand>
        <name>Zn(2+)</name>
        <dbReference type="ChEBI" id="CHEBI:29105"/>
        <note>catalytic</note>
    </ligand>
</feature>
<proteinExistence type="inferred from homology"/>
<organism evidence="15 16">
    <name type="scientific">Pseudomonas putida</name>
    <name type="common">Arthrobacter siderocapsulatus</name>
    <dbReference type="NCBI Taxonomy" id="303"/>
    <lineage>
        <taxon>Bacteria</taxon>
        <taxon>Pseudomonadati</taxon>
        <taxon>Pseudomonadota</taxon>
        <taxon>Gammaproteobacteria</taxon>
        <taxon>Pseudomonadales</taxon>
        <taxon>Pseudomonadaceae</taxon>
        <taxon>Pseudomonas</taxon>
    </lineage>
</organism>
<dbReference type="NCBIfam" id="NF035945">
    <property type="entry name" value="Zn_serralysin"/>
    <property type="match status" value="1"/>
</dbReference>
<accession>A0A2C5W4P9</accession>
<evidence type="ECO:0000256" key="2">
    <source>
        <dbReference type="ARBA" id="ARBA00004613"/>
    </source>
</evidence>
<comment type="caution">
    <text evidence="15">The sequence shown here is derived from an EMBL/GenBank/DDBJ whole genome shotgun (WGS) entry which is preliminary data.</text>
</comment>
<dbReference type="PANTHER" id="PTHR10201">
    <property type="entry name" value="MATRIX METALLOPROTEINASE"/>
    <property type="match status" value="1"/>
</dbReference>
<dbReference type="Proteomes" id="UP000222460">
    <property type="component" value="Unassembled WGS sequence"/>
</dbReference>
<feature type="active site" evidence="12">
    <location>
        <position position="196"/>
    </location>
</feature>
<dbReference type="PANTHER" id="PTHR10201:SF310">
    <property type="entry name" value="MMP-LIKE PROTEIN"/>
    <property type="match status" value="1"/>
</dbReference>
<keyword evidence="4" id="KW-0964">Secreted</keyword>
<comment type="cofactor">
    <cofactor evidence="1">
        <name>Ca(2+)</name>
        <dbReference type="ChEBI" id="CHEBI:29108"/>
    </cofactor>
</comment>
<evidence type="ECO:0000259" key="14">
    <source>
        <dbReference type="SMART" id="SM00235"/>
    </source>
</evidence>
<dbReference type="InterPro" id="IPR006026">
    <property type="entry name" value="Peptidase_Metallo"/>
</dbReference>
<dbReference type="InterPro" id="IPR018511">
    <property type="entry name" value="Hemolysin-typ_Ca-bd_CS"/>
</dbReference>
<dbReference type="Pfam" id="PF08548">
    <property type="entry name" value="Peptidase_M10_C"/>
    <property type="match status" value="1"/>
</dbReference>
<dbReference type="GO" id="GO:0004222">
    <property type="term" value="F:metalloendopeptidase activity"/>
    <property type="evidence" value="ECO:0007669"/>
    <property type="project" value="InterPro"/>
</dbReference>
<keyword evidence="11" id="KW-0482">Metalloprotease</keyword>
<evidence type="ECO:0000256" key="12">
    <source>
        <dbReference type="PIRSR" id="PIRSR001205-1"/>
    </source>
</evidence>
<evidence type="ECO:0000256" key="4">
    <source>
        <dbReference type="ARBA" id="ARBA00022525"/>
    </source>
</evidence>
<dbReference type="GO" id="GO:0006508">
    <property type="term" value="P:proteolysis"/>
    <property type="evidence" value="ECO:0007669"/>
    <property type="project" value="UniProtKB-KW"/>
</dbReference>
<dbReference type="RefSeq" id="WP_098964084.1">
    <property type="nucleotide sequence ID" value="NZ_PDKZ01000002.1"/>
</dbReference>
<evidence type="ECO:0000256" key="10">
    <source>
        <dbReference type="ARBA" id="ARBA00022837"/>
    </source>
</evidence>
<feature type="binding site" evidence="13">
    <location>
        <position position="195"/>
    </location>
    <ligand>
        <name>Zn(2+)</name>
        <dbReference type="ChEBI" id="CHEBI:29105"/>
        <note>catalytic</note>
    </ligand>
</feature>
<evidence type="ECO:0000256" key="8">
    <source>
        <dbReference type="ARBA" id="ARBA00022801"/>
    </source>
</evidence>
<protein>
    <submittedName>
        <fullName evidence="15">Serine 3-dehydrogenase</fullName>
    </submittedName>
</protein>
<evidence type="ECO:0000256" key="1">
    <source>
        <dbReference type="ARBA" id="ARBA00001913"/>
    </source>
</evidence>
<evidence type="ECO:0000256" key="3">
    <source>
        <dbReference type="ARBA" id="ARBA00009490"/>
    </source>
</evidence>
<dbReference type="PIRSF" id="PIRSF001205">
    <property type="entry name" value="Peptidase_M10B"/>
    <property type="match status" value="1"/>
</dbReference>
<dbReference type="InterPro" id="IPR016294">
    <property type="entry name" value="Pept_M10B"/>
</dbReference>
<dbReference type="EMBL" id="PDKZ01000002">
    <property type="protein sequence ID" value="PHH39030.1"/>
    <property type="molecule type" value="Genomic_DNA"/>
</dbReference>
<dbReference type="SUPFAM" id="SSF51120">
    <property type="entry name" value="beta-Roll"/>
    <property type="match status" value="1"/>
</dbReference>
<dbReference type="AlphaFoldDB" id="A0A2C5W4P9"/>
<comment type="cofactor">
    <cofactor evidence="13">
        <name>Zn(2+)</name>
        <dbReference type="ChEBI" id="CHEBI:29105"/>
    </cofactor>
    <text evidence="13">Binds 1 zinc ion per subunit.</text>
</comment>
<comment type="subcellular location">
    <subcellularLocation>
        <location evidence="2">Secreted</location>
    </subcellularLocation>
</comment>
<keyword evidence="10" id="KW-0106">Calcium</keyword>
<evidence type="ECO:0000256" key="7">
    <source>
        <dbReference type="ARBA" id="ARBA00022737"/>
    </source>
</evidence>
<evidence type="ECO:0000313" key="16">
    <source>
        <dbReference type="Proteomes" id="UP000222460"/>
    </source>
</evidence>
<evidence type="ECO:0000256" key="13">
    <source>
        <dbReference type="PIRSR" id="PIRSR001205-2"/>
    </source>
</evidence>